<evidence type="ECO:0000256" key="6">
    <source>
        <dbReference type="ARBA" id="ARBA00023136"/>
    </source>
</evidence>
<accession>A0A1E5QRB0</accession>
<dbReference type="SUPFAM" id="SSF82861">
    <property type="entry name" value="Mechanosensitive channel protein MscS (YggB), transmembrane region"/>
    <property type="match status" value="1"/>
</dbReference>
<dbReference type="Gene3D" id="2.60.120.10">
    <property type="entry name" value="Jelly Rolls"/>
    <property type="match status" value="1"/>
</dbReference>
<dbReference type="InterPro" id="IPR018490">
    <property type="entry name" value="cNMP-bd_dom_sf"/>
</dbReference>
<dbReference type="Pfam" id="PF00924">
    <property type="entry name" value="MS_channel_2nd"/>
    <property type="match status" value="1"/>
</dbReference>
<dbReference type="EMBL" id="MJGC01000010">
    <property type="protein sequence ID" value="OEJ77195.1"/>
    <property type="molecule type" value="Genomic_DNA"/>
</dbReference>
<evidence type="ECO:0000256" key="2">
    <source>
        <dbReference type="ARBA" id="ARBA00008017"/>
    </source>
</evidence>
<dbReference type="Gene3D" id="3.30.70.100">
    <property type="match status" value="1"/>
</dbReference>
<dbReference type="InterPro" id="IPR049278">
    <property type="entry name" value="MS_channel_C"/>
</dbReference>
<dbReference type="Gene3D" id="1.10.287.1260">
    <property type="match status" value="1"/>
</dbReference>
<name>A0A1E5QRB0_9CYAN</name>
<dbReference type="PRINTS" id="PR00103">
    <property type="entry name" value="CAMPKINASE"/>
</dbReference>
<evidence type="ECO:0000259" key="8">
    <source>
        <dbReference type="PROSITE" id="PS50042"/>
    </source>
</evidence>
<dbReference type="Gene3D" id="2.30.30.60">
    <property type="match status" value="1"/>
</dbReference>
<dbReference type="InterPro" id="IPR014710">
    <property type="entry name" value="RmlC-like_jellyroll"/>
</dbReference>
<evidence type="ECO:0000256" key="3">
    <source>
        <dbReference type="ARBA" id="ARBA00022475"/>
    </source>
</evidence>
<dbReference type="Pfam" id="PF21082">
    <property type="entry name" value="MS_channel_3rd"/>
    <property type="match status" value="1"/>
</dbReference>
<dbReference type="PROSITE" id="PS00889">
    <property type="entry name" value="CNMP_BINDING_2"/>
    <property type="match status" value="1"/>
</dbReference>
<feature type="transmembrane region" description="Helical" evidence="7">
    <location>
        <begin position="32"/>
        <end position="50"/>
    </location>
</feature>
<dbReference type="InterPro" id="IPR011066">
    <property type="entry name" value="MscS_channel_C_sf"/>
</dbReference>
<keyword evidence="3" id="KW-1003">Cell membrane</keyword>
<comment type="caution">
    <text evidence="9">The sequence shown here is derived from an EMBL/GenBank/DDBJ whole genome shotgun (WGS) entry which is preliminary data.</text>
</comment>
<dbReference type="SUPFAM" id="SSF50182">
    <property type="entry name" value="Sm-like ribonucleoproteins"/>
    <property type="match status" value="1"/>
</dbReference>
<dbReference type="InterPro" id="IPR006685">
    <property type="entry name" value="MscS_channel_2nd"/>
</dbReference>
<gene>
    <name evidence="9" type="ORF">BH720_00520</name>
</gene>
<dbReference type="AlphaFoldDB" id="A0A1E5QRB0"/>
<dbReference type="InterPro" id="IPR018488">
    <property type="entry name" value="cNMP-bd_CS"/>
</dbReference>
<dbReference type="InterPro" id="IPR000595">
    <property type="entry name" value="cNMP-bd_dom"/>
</dbReference>
<dbReference type="RefSeq" id="WP_069965191.1">
    <property type="nucleotide sequence ID" value="NZ_CM124774.1"/>
</dbReference>
<dbReference type="GO" id="GO:0005886">
    <property type="term" value="C:plasma membrane"/>
    <property type="evidence" value="ECO:0007669"/>
    <property type="project" value="UniProtKB-SubCell"/>
</dbReference>
<protein>
    <submittedName>
        <fullName evidence="9">Mechanosensitive ion channel protein MscS</fullName>
    </submittedName>
</protein>
<dbReference type="PANTHER" id="PTHR30347">
    <property type="entry name" value="POTASSIUM CHANNEL RELATED"/>
    <property type="match status" value="1"/>
</dbReference>
<dbReference type="PROSITE" id="PS50042">
    <property type="entry name" value="CNMP_BINDING_3"/>
    <property type="match status" value="1"/>
</dbReference>
<dbReference type="SUPFAM" id="SSF82689">
    <property type="entry name" value="Mechanosensitive channel protein MscS (YggB), C-terminal domain"/>
    <property type="match status" value="1"/>
</dbReference>
<feature type="transmembrane region" description="Helical" evidence="7">
    <location>
        <begin position="96"/>
        <end position="114"/>
    </location>
</feature>
<feature type="transmembrane region" description="Helical" evidence="7">
    <location>
        <begin position="71"/>
        <end position="90"/>
    </location>
</feature>
<dbReference type="OrthoDB" id="9809206at2"/>
<reference evidence="9" key="1">
    <citation type="submission" date="2016-09" db="EMBL/GenBank/DDBJ databases">
        <title>Draft genome of thermotolerant cyanobacterium Desertifilum sp. strain IPPAS B-1220.</title>
        <authorList>
            <person name="Sinetova M.A."/>
            <person name="Bolakhan K."/>
            <person name="Zayadan B.K."/>
            <person name="Mironov K.S."/>
            <person name="Ustinova V."/>
            <person name="Kupriyanova E.V."/>
            <person name="Sidorov R.A."/>
            <person name="Skrypnik A.N."/>
            <person name="Gogoleva N.E."/>
            <person name="Gogolev Y.V."/>
            <person name="Los D.A."/>
        </authorList>
    </citation>
    <scope>NUCLEOTIDE SEQUENCE [LARGE SCALE GENOMIC DNA]</scope>
    <source>
        <strain evidence="9">IPPAS B-1220</strain>
    </source>
</reference>
<dbReference type="SMART" id="SM00100">
    <property type="entry name" value="cNMP"/>
    <property type="match status" value="1"/>
</dbReference>
<dbReference type="InterPro" id="IPR049142">
    <property type="entry name" value="MS_channel_1st"/>
</dbReference>
<organism evidence="9">
    <name type="scientific">Desertifilum tharense IPPAS B-1220</name>
    <dbReference type="NCBI Taxonomy" id="1781255"/>
    <lineage>
        <taxon>Bacteria</taxon>
        <taxon>Bacillati</taxon>
        <taxon>Cyanobacteriota</taxon>
        <taxon>Cyanophyceae</taxon>
        <taxon>Desertifilales</taxon>
        <taxon>Desertifilaceae</taxon>
        <taxon>Desertifilum</taxon>
    </lineage>
</organism>
<dbReference type="InterPro" id="IPR052702">
    <property type="entry name" value="MscS-like_channel"/>
</dbReference>
<evidence type="ECO:0000256" key="5">
    <source>
        <dbReference type="ARBA" id="ARBA00022989"/>
    </source>
</evidence>
<dbReference type="CDD" id="cd00038">
    <property type="entry name" value="CAP_ED"/>
    <property type="match status" value="1"/>
</dbReference>
<sequence length="484" mass="54467">MNNLIETVVQRIANLFNTEILALGETSVTLNLIFQILLALFLILFICRNLKGFLKYRLLSKFKIDEGNREAIATIISYGIGTLSILVLLQTQGFNLASLAVLAGGLGVGIGLGLQSLTKNFTSGLTLLLERKLKVGDFIEFAGLSGYIKEISLRATVIRTREGGDVVVPNSQLVENQVLNWSYDTFTARVQIPVGVAYGTDPVLVTETLLNCAYADSSVLHDPAPRVIFKGFGDNALNFELWVWVNRIDLSPIIRSSINFIIEYQLRQQGISIPFPQRDLWLRNPEVLAPTYATNNHHPVSLAPELEKPKKPLSLRQLLHEVVYFQNLNDLELRQMIEIGYRKRLSSSQVLFREGDPGDAFYIILSGEVEVYVEKIGKHLTTLGPGKFFGELSLMLGIPRTATIRATEETLLFAINNLAFEKLLREHPELTEAIIQELARHREELAERQKQLREMGLVDDDEDDKNPVIWVRKRLKNLFGVTSL</sequence>
<keyword evidence="4 7" id="KW-0812">Transmembrane</keyword>
<dbReference type="SUPFAM" id="SSF51206">
    <property type="entry name" value="cAMP-binding domain-like"/>
    <property type="match status" value="1"/>
</dbReference>
<dbReference type="GO" id="GO:0055085">
    <property type="term" value="P:transmembrane transport"/>
    <property type="evidence" value="ECO:0007669"/>
    <property type="project" value="InterPro"/>
</dbReference>
<feature type="domain" description="Cyclic nucleotide-binding" evidence="8">
    <location>
        <begin position="324"/>
        <end position="441"/>
    </location>
</feature>
<dbReference type="InterPro" id="IPR023408">
    <property type="entry name" value="MscS_beta-dom_sf"/>
</dbReference>
<evidence type="ECO:0000256" key="7">
    <source>
        <dbReference type="SAM" id="Phobius"/>
    </source>
</evidence>
<dbReference type="InterPro" id="IPR011014">
    <property type="entry name" value="MscS_channel_TM-2"/>
</dbReference>
<evidence type="ECO:0000256" key="4">
    <source>
        <dbReference type="ARBA" id="ARBA00022692"/>
    </source>
</evidence>
<dbReference type="Pfam" id="PF21088">
    <property type="entry name" value="MS_channel_1st"/>
    <property type="match status" value="1"/>
</dbReference>
<evidence type="ECO:0000256" key="1">
    <source>
        <dbReference type="ARBA" id="ARBA00004651"/>
    </source>
</evidence>
<comment type="similarity">
    <text evidence="2">Belongs to the MscS (TC 1.A.23) family.</text>
</comment>
<dbReference type="Pfam" id="PF00027">
    <property type="entry name" value="cNMP_binding"/>
    <property type="match status" value="1"/>
</dbReference>
<keyword evidence="5 7" id="KW-1133">Transmembrane helix</keyword>
<keyword evidence="6 7" id="KW-0472">Membrane</keyword>
<dbReference type="PANTHER" id="PTHR30347:SF1">
    <property type="entry name" value="MECHANOSENSITIVE CHANNEL MSCK"/>
    <property type="match status" value="1"/>
</dbReference>
<dbReference type="InterPro" id="IPR010920">
    <property type="entry name" value="LSM_dom_sf"/>
</dbReference>
<comment type="subcellular location">
    <subcellularLocation>
        <location evidence="1">Cell membrane</location>
        <topology evidence="1">Multi-pass membrane protein</topology>
    </subcellularLocation>
</comment>
<proteinExistence type="inferred from homology"/>
<dbReference type="STRING" id="1781255.BH720_00520"/>
<evidence type="ECO:0000313" key="9">
    <source>
        <dbReference type="EMBL" id="OEJ77195.1"/>
    </source>
</evidence>